<sequence length="555" mass="60248">MRATSGRGARIGIGTRSLALLLLLLLGLALPLAQAQGGSFEGLPTQLELDSGVQIQLAVLDYGDTGFSGNWSNPVLQSPSGRYQFSLQLADVEDTHFCWVAVVDKSNRRMLRWRAPCNVSVEVDSCKLVATGDGDMQFLTGSGAVAWQTNTSGMGVRLLQLDDTGNFIMKASDGSVIWQTADHPASPPECLISGVFELHDPADSPDPAPPPPPGPQMAASSATAASVLRALFFPLLARCLLGARLLPFRGRLVLRSLCEGRRLGDAVGMRFVNGVGRAGGIAGARVGQVGCLLQERYEGVWPWLCNWKRVHTVGRSRRPAEKRLYVTIPSKEASCDASFDGPVSGPAVILHSRSLFVVTGSSFFNSSLTRDEDFQCSSIYEACRTQPVTLEISSPLTGIAFSVGSLFRNCAVSYESFQSSMNFSGLYHCRNRISKSDETSRVMARDLVTTQANLMRIGLVSPLLMREVHMSVLRGLSSCAEPLIDLSNSTWHLSFRWSADFPASAFSDSPLQIVITCSWAWISTAQLLEEERTNTTDLEFKLLSVCFLYILASTS</sequence>
<dbReference type="PANTHER" id="PTHR36481">
    <property type="entry name" value="EXPRESSED PROTEIN"/>
    <property type="match status" value="1"/>
</dbReference>
<dbReference type="SUPFAM" id="SSF51110">
    <property type="entry name" value="alpha-D-mannose-specific plant lectins"/>
    <property type="match status" value="1"/>
</dbReference>
<evidence type="ECO:0000313" key="4">
    <source>
        <dbReference type="EMBL" id="OAE27842.1"/>
    </source>
</evidence>
<evidence type="ECO:0000313" key="5">
    <source>
        <dbReference type="Proteomes" id="UP000077202"/>
    </source>
</evidence>
<reference evidence="4" key="1">
    <citation type="submission" date="2016-03" db="EMBL/GenBank/DDBJ databases">
        <title>Mechanisms controlling the formation of the plant cell surface in tip-growing cells are functionally conserved among land plants.</title>
        <authorList>
            <person name="Honkanen S."/>
            <person name="Jones V.A."/>
            <person name="Morieri G."/>
            <person name="Champion C."/>
            <person name="Hetherington A.J."/>
            <person name="Kelly S."/>
            <person name="Saint-Marcoux D."/>
            <person name="Proust H."/>
            <person name="Prescott H."/>
            <person name="Dolan L."/>
        </authorList>
    </citation>
    <scope>NUCLEOTIDE SEQUENCE [LARGE SCALE GENOMIC DNA]</scope>
    <source>
        <tissue evidence="4">Whole gametophyte</tissue>
    </source>
</reference>
<feature type="chain" id="PRO_5008052268" description="Bulb-type lectin domain-containing protein" evidence="2">
    <location>
        <begin position="36"/>
        <end position="555"/>
    </location>
</feature>
<feature type="domain" description="Bulb-type lectin" evidence="3">
    <location>
        <begin position="51"/>
        <end position="182"/>
    </location>
</feature>
<feature type="compositionally biased region" description="Pro residues" evidence="1">
    <location>
        <begin position="204"/>
        <end position="215"/>
    </location>
</feature>
<keyword evidence="5" id="KW-1185">Reference proteome</keyword>
<proteinExistence type="predicted"/>
<dbReference type="InterPro" id="IPR036426">
    <property type="entry name" value="Bulb-type_lectin_dom_sf"/>
</dbReference>
<feature type="signal peptide" evidence="2">
    <location>
        <begin position="1"/>
        <end position="35"/>
    </location>
</feature>
<keyword evidence="2" id="KW-0732">Signal</keyword>
<dbReference type="Gene3D" id="2.90.10.10">
    <property type="entry name" value="Bulb-type lectin domain"/>
    <property type="match status" value="1"/>
</dbReference>
<comment type="caution">
    <text evidence="4">The sequence shown here is derived from an EMBL/GenBank/DDBJ whole genome shotgun (WGS) entry which is preliminary data.</text>
</comment>
<dbReference type="SMART" id="SM00108">
    <property type="entry name" value="B_lectin"/>
    <property type="match status" value="1"/>
</dbReference>
<dbReference type="AlphaFoldDB" id="A0A176W5P6"/>
<dbReference type="Proteomes" id="UP000077202">
    <property type="component" value="Unassembled WGS sequence"/>
</dbReference>
<protein>
    <recommendedName>
        <fullName evidence="3">Bulb-type lectin domain-containing protein</fullName>
    </recommendedName>
</protein>
<accession>A0A176W5P6</accession>
<evidence type="ECO:0000256" key="2">
    <source>
        <dbReference type="SAM" id="SignalP"/>
    </source>
</evidence>
<evidence type="ECO:0000259" key="3">
    <source>
        <dbReference type="PROSITE" id="PS50927"/>
    </source>
</evidence>
<dbReference type="PROSITE" id="PS50927">
    <property type="entry name" value="BULB_LECTIN"/>
    <property type="match status" value="1"/>
</dbReference>
<dbReference type="EMBL" id="LVLJ01001819">
    <property type="protein sequence ID" value="OAE27842.1"/>
    <property type="molecule type" value="Genomic_DNA"/>
</dbReference>
<dbReference type="PANTHER" id="PTHR36481:SF2">
    <property type="entry name" value="EXPRESSED PROTEIN"/>
    <property type="match status" value="1"/>
</dbReference>
<organism evidence="4 5">
    <name type="scientific">Marchantia polymorpha subsp. ruderalis</name>
    <dbReference type="NCBI Taxonomy" id="1480154"/>
    <lineage>
        <taxon>Eukaryota</taxon>
        <taxon>Viridiplantae</taxon>
        <taxon>Streptophyta</taxon>
        <taxon>Embryophyta</taxon>
        <taxon>Marchantiophyta</taxon>
        <taxon>Marchantiopsida</taxon>
        <taxon>Marchantiidae</taxon>
        <taxon>Marchantiales</taxon>
        <taxon>Marchantiaceae</taxon>
        <taxon>Marchantia</taxon>
    </lineage>
</organism>
<gene>
    <name evidence="4" type="ORF">AXG93_1881s1340</name>
</gene>
<name>A0A176W5P6_MARPO</name>
<evidence type="ECO:0000256" key="1">
    <source>
        <dbReference type="SAM" id="MobiDB-lite"/>
    </source>
</evidence>
<feature type="region of interest" description="Disordered" evidence="1">
    <location>
        <begin position="201"/>
        <end position="220"/>
    </location>
</feature>
<dbReference type="InterPro" id="IPR001480">
    <property type="entry name" value="Bulb-type_lectin_dom"/>
</dbReference>